<keyword evidence="3" id="KW-1185">Reference proteome</keyword>
<reference evidence="2 3" key="1">
    <citation type="submission" date="2019-02" db="EMBL/GenBank/DDBJ databases">
        <title>Genome sequencing of the rare red list fungi Dentipellis fragilis.</title>
        <authorList>
            <person name="Buettner E."/>
            <person name="Kellner H."/>
        </authorList>
    </citation>
    <scope>NUCLEOTIDE SEQUENCE [LARGE SCALE GENOMIC DNA]</scope>
    <source>
        <strain evidence="2 3">DSM 105465</strain>
    </source>
</reference>
<feature type="compositionally biased region" description="Low complexity" evidence="1">
    <location>
        <begin position="118"/>
        <end position="131"/>
    </location>
</feature>
<comment type="caution">
    <text evidence="2">The sequence shown here is derived from an EMBL/GenBank/DDBJ whole genome shotgun (WGS) entry which is preliminary data.</text>
</comment>
<feature type="region of interest" description="Disordered" evidence="1">
    <location>
        <begin position="228"/>
        <end position="247"/>
    </location>
</feature>
<proteinExistence type="predicted"/>
<protein>
    <submittedName>
        <fullName evidence="2">Uncharacterized protein</fullName>
    </submittedName>
</protein>
<gene>
    <name evidence="2" type="ORF">EVG20_g9019</name>
</gene>
<dbReference type="AlphaFoldDB" id="A0A4Y9Y353"/>
<feature type="compositionally biased region" description="Basic and acidic residues" evidence="1">
    <location>
        <begin position="132"/>
        <end position="143"/>
    </location>
</feature>
<feature type="region of interest" description="Disordered" evidence="1">
    <location>
        <begin position="188"/>
        <end position="213"/>
    </location>
</feature>
<feature type="region of interest" description="Disordered" evidence="1">
    <location>
        <begin position="317"/>
        <end position="338"/>
    </location>
</feature>
<feature type="region of interest" description="Disordered" evidence="1">
    <location>
        <begin position="111"/>
        <end position="160"/>
    </location>
</feature>
<sequence length="378" mass="41516">MNELASDIQSMESHNSQLEDELRDALRKVDLLQAQLARVKEGVQQEAARLELDLKDTRKARNHFRQLSSVKTAEAEEGKRLVQEAKRDAEDAHKQATKWKKEVDLLRAELQKKPRQASTTHSFPSTSTSGSSRDHGSLKEELKGPLSVQPNKELRPPSGPVDVIMVSSDDDDGVGEIIPKCCKPMKSSVTRVNSQVPDAVPRTRSSNNLNDDQFPKVETKDVILKTDSSPKTKPLIKPIPETPPEPVLKCMAMEPRAYRKLNIRPGEPRDHGAVRGQPVVPSQLCALAFAPTASHPRPPTHAPALLHPHHHIHMSLPPLSPAPSCQHPPTRFTPSANMYQHPSGALVVPSPSGPAPVVSYLRPAYASALIPVLRMALS</sequence>
<dbReference type="OrthoDB" id="3270159at2759"/>
<evidence type="ECO:0000313" key="3">
    <source>
        <dbReference type="Proteomes" id="UP000298327"/>
    </source>
</evidence>
<evidence type="ECO:0000313" key="2">
    <source>
        <dbReference type="EMBL" id="TFY56213.1"/>
    </source>
</evidence>
<name>A0A4Y9Y353_9AGAM</name>
<accession>A0A4Y9Y353</accession>
<dbReference type="Proteomes" id="UP000298327">
    <property type="component" value="Unassembled WGS sequence"/>
</dbReference>
<evidence type="ECO:0000256" key="1">
    <source>
        <dbReference type="SAM" id="MobiDB-lite"/>
    </source>
</evidence>
<organism evidence="2 3">
    <name type="scientific">Dentipellis fragilis</name>
    <dbReference type="NCBI Taxonomy" id="205917"/>
    <lineage>
        <taxon>Eukaryota</taxon>
        <taxon>Fungi</taxon>
        <taxon>Dikarya</taxon>
        <taxon>Basidiomycota</taxon>
        <taxon>Agaricomycotina</taxon>
        <taxon>Agaricomycetes</taxon>
        <taxon>Russulales</taxon>
        <taxon>Hericiaceae</taxon>
        <taxon>Dentipellis</taxon>
    </lineage>
</organism>
<feature type="region of interest" description="Disordered" evidence="1">
    <location>
        <begin position="68"/>
        <end position="97"/>
    </location>
</feature>
<dbReference type="EMBL" id="SEOQ01000847">
    <property type="protein sequence ID" value="TFY56213.1"/>
    <property type="molecule type" value="Genomic_DNA"/>
</dbReference>
<feature type="compositionally biased region" description="Basic and acidic residues" evidence="1">
    <location>
        <begin position="73"/>
        <end position="97"/>
    </location>
</feature>